<evidence type="ECO:0000313" key="1">
    <source>
        <dbReference type="EMBL" id="KKN28151.1"/>
    </source>
</evidence>
<proteinExistence type="predicted"/>
<name>A0A0F9RT30_9ZZZZ</name>
<gene>
    <name evidence="1" type="ORF">LCGC14_0857170</name>
</gene>
<reference evidence="1" key="1">
    <citation type="journal article" date="2015" name="Nature">
        <title>Complex archaea that bridge the gap between prokaryotes and eukaryotes.</title>
        <authorList>
            <person name="Spang A."/>
            <person name="Saw J.H."/>
            <person name="Jorgensen S.L."/>
            <person name="Zaremba-Niedzwiedzka K."/>
            <person name="Martijn J."/>
            <person name="Lind A.E."/>
            <person name="van Eijk R."/>
            <person name="Schleper C."/>
            <person name="Guy L."/>
            <person name="Ettema T.J."/>
        </authorList>
    </citation>
    <scope>NUCLEOTIDE SEQUENCE</scope>
</reference>
<comment type="caution">
    <text evidence="1">The sequence shown here is derived from an EMBL/GenBank/DDBJ whole genome shotgun (WGS) entry which is preliminary data.</text>
</comment>
<protein>
    <submittedName>
        <fullName evidence="1">Uncharacterized protein</fullName>
    </submittedName>
</protein>
<organism evidence="1">
    <name type="scientific">marine sediment metagenome</name>
    <dbReference type="NCBI Taxonomy" id="412755"/>
    <lineage>
        <taxon>unclassified sequences</taxon>
        <taxon>metagenomes</taxon>
        <taxon>ecological metagenomes</taxon>
    </lineage>
</organism>
<sequence>MEHHLFIRVDKLTFKAEHPYFTKPVHVVKLPSGVVGGHLITRLGTVYTIFKTVAIESGANHYKVVEVN</sequence>
<dbReference type="AlphaFoldDB" id="A0A0F9RT30"/>
<accession>A0A0F9RT30</accession>
<dbReference type="EMBL" id="LAZR01002584">
    <property type="protein sequence ID" value="KKN28151.1"/>
    <property type="molecule type" value="Genomic_DNA"/>
</dbReference>